<dbReference type="PANTHER" id="PTHR43133:SF46">
    <property type="entry name" value="RNA POLYMERASE SIGMA-70 FACTOR ECF SUBFAMILY"/>
    <property type="match status" value="1"/>
</dbReference>
<gene>
    <name evidence="7" type="ORF">IPO85_07650</name>
</gene>
<dbReference type="InterPro" id="IPR014284">
    <property type="entry name" value="RNA_pol_sigma-70_dom"/>
</dbReference>
<dbReference type="PANTHER" id="PTHR43133">
    <property type="entry name" value="RNA POLYMERASE ECF-TYPE SIGMA FACTO"/>
    <property type="match status" value="1"/>
</dbReference>
<reference evidence="7 8" key="1">
    <citation type="submission" date="2020-10" db="EMBL/GenBank/DDBJ databases">
        <title>Connecting structure to function with the recovery of over 1000 high-quality activated sludge metagenome-assembled genomes encoding full-length rRNA genes using long-read sequencing.</title>
        <authorList>
            <person name="Singleton C.M."/>
            <person name="Petriglieri F."/>
            <person name="Kristensen J.M."/>
            <person name="Kirkegaard R.H."/>
            <person name="Michaelsen T.Y."/>
            <person name="Andersen M.H."/>
            <person name="Karst S.M."/>
            <person name="Dueholm M.S."/>
            <person name="Nielsen P.H."/>
            <person name="Albertsen M."/>
        </authorList>
    </citation>
    <scope>NUCLEOTIDE SEQUENCE [LARGE SCALE GENOMIC DNA]</scope>
    <source>
        <strain evidence="7">Ribe_18-Q3-R11-54_BAT3C.373</strain>
    </source>
</reference>
<dbReference type="InterPro" id="IPR036388">
    <property type="entry name" value="WH-like_DNA-bd_sf"/>
</dbReference>
<evidence type="ECO:0000259" key="5">
    <source>
        <dbReference type="Pfam" id="PF04542"/>
    </source>
</evidence>
<dbReference type="InterPro" id="IPR039425">
    <property type="entry name" value="RNA_pol_sigma-70-like"/>
</dbReference>
<dbReference type="AlphaFoldDB" id="A0A9D7XH62"/>
<dbReference type="CDD" id="cd06171">
    <property type="entry name" value="Sigma70_r4"/>
    <property type="match status" value="1"/>
</dbReference>
<dbReference type="Pfam" id="PF08281">
    <property type="entry name" value="Sigma70_r4_2"/>
    <property type="match status" value="1"/>
</dbReference>
<feature type="domain" description="RNA polymerase sigma factor 70 region 4 type 2" evidence="6">
    <location>
        <begin position="117"/>
        <end position="168"/>
    </location>
</feature>
<dbReference type="SUPFAM" id="SSF88946">
    <property type="entry name" value="Sigma2 domain of RNA polymerase sigma factors"/>
    <property type="match status" value="1"/>
</dbReference>
<protein>
    <submittedName>
        <fullName evidence="7">Sigma-70 family RNA polymerase sigma factor</fullName>
    </submittedName>
</protein>
<dbReference type="InterPro" id="IPR007627">
    <property type="entry name" value="RNA_pol_sigma70_r2"/>
</dbReference>
<dbReference type="InterPro" id="IPR013249">
    <property type="entry name" value="RNA_pol_sigma70_r4_t2"/>
</dbReference>
<dbReference type="Gene3D" id="1.10.10.10">
    <property type="entry name" value="Winged helix-like DNA-binding domain superfamily/Winged helix DNA-binding domain"/>
    <property type="match status" value="1"/>
</dbReference>
<evidence type="ECO:0000313" key="7">
    <source>
        <dbReference type="EMBL" id="MBK9717373.1"/>
    </source>
</evidence>
<evidence type="ECO:0000256" key="3">
    <source>
        <dbReference type="ARBA" id="ARBA00023082"/>
    </source>
</evidence>
<dbReference type="GO" id="GO:0016987">
    <property type="term" value="F:sigma factor activity"/>
    <property type="evidence" value="ECO:0007669"/>
    <property type="project" value="UniProtKB-KW"/>
</dbReference>
<evidence type="ECO:0000256" key="2">
    <source>
        <dbReference type="ARBA" id="ARBA00023015"/>
    </source>
</evidence>
<dbReference type="InterPro" id="IPR013324">
    <property type="entry name" value="RNA_pol_sigma_r3/r4-like"/>
</dbReference>
<evidence type="ECO:0000259" key="6">
    <source>
        <dbReference type="Pfam" id="PF08281"/>
    </source>
</evidence>
<dbReference type="Proteomes" id="UP000808349">
    <property type="component" value="Unassembled WGS sequence"/>
</dbReference>
<evidence type="ECO:0000313" key="8">
    <source>
        <dbReference type="Proteomes" id="UP000808349"/>
    </source>
</evidence>
<organism evidence="7 8">
    <name type="scientific">Candidatus Defluviibacterium haderslevense</name>
    <dbReference type="NCBI Taxonomy" id="2981993"/>
    <lineage>
        <taxon>Bacteria</taxon>
        <taxon>Pseudomonadati</taxon>
        <taxon>Bacteroidota</taxon>
        <taxon>Saprospiria</taxon>
        <taxon>Saprospirales</taxon>
        <taxon>Saprospiraceae</taxon>
        <taxon>Candidatus Defluviibacterium</taxon>
    </lineage>
</organism>
<dbReference type="SUPFAM" id="SSF88659">
    <property type="entry name" value="Sigma3 and sigma4 domains of RNA polymerase sigma factors"/>
    <property type="match status" value="1"/>
</dbReference>
<proteinExistence type="inferred from homology"/>
<sequence length="182" mass="20940">MSGMDEKALVRDCLAGDELACKRLFDQYSPTMMSLCRRYATEQMEAEDCLQEGFIRVFKYLHTWKDEGQLGGWIRQIMVNVCLKQLADLKKLKLSSGYDEVIEVAVDPGAMHSMDYERLSELILTLPQGYRTVFNLSVIEGYSYTEIATMLEIKEVTCRSQLMKAKNFLANKIKTMYPEMSI</sequence>
<dbReference type="NCBIfam" id="TIGR02937">
    <property type="entry name" value="sigma70-ECF"/>
    <property type="match status" value="1"/>
</dbReference>
<dbReference type="Gene3D" id="1.10.1740.10">
    <property type="match status" value="1"/>
</dbReference>
<keyword evidence="3" id="KW-0731">Sigma factor</keyword>
<comment type="similarity">
    <text evidence="1">Belongs to the sigma-70 factor family. ECF subfamily.</text>
</comment>
<dbReference type="InterPro" id="IPR013325">
    <property type="entry name" value="RNA_pol_sigma_r2"/>
</dbReference>
<dbReference type="GO" id="GO:0003677">
    <property type="term" value="F:DNA binding"/>
    <property type="evidence" value="ECO:0007669"/>
    <property type="project" value="InterPro"/>
</dbReference>
<evidence type="ECO:0000256" key="4">
    <source>
        <dbReference type="ARBA" id="ARBA00023163"/>
    </source>
</evidence>
<dbReference type="GO" id="GO:0006352">
    <property type="term" value="P:DNA-templated transcription initiation"/>
    <property type="evidence" value="ECO:0007669"/>
    <property type="project" value="InterPro"/>
</dbReference>
<keyword evidence="2" id="KW-0805">Transcription regulation</keyword>
<evidence type="ECO:0000256" key="1">
    <source>
        <dbReference type="ARBA" id="ARBA00010641"/>
    </source>
</evidence>
<dbReference type="EMBL" id="JADKFW010000004">
    <property type="protein sequence ID" value="MBK9717373.1"/>
    <property type="molecule type" value="Genomic_DNA"/>
</dbReference>
<comment type="caution">
    <text evidence="7">The sequence shown here is derived from an EMBL/GenBank/DDBJ whole genome shotgun (WGS) entry which is preliminary data.</text>
</comment>
<dbReference type="Pfam" id="PF04542">
    <property type="entry name" value="Sigma70_r2"/>
    <property type="match status" value="1"/>
</dbReference>
<keyword evidence="4" id="KW-0804">Transcription</keyword>
<name>A0A9D7XH62_9BACT</name>
<accession>A0A9D7XH62</accession>
<feature type="domain" description="RNA polymerase sigma-70 region 2" evidence="5">
    <location>
        <begin position="24"/>
        <end position="90"/>
    </location>
</feature>